<sequence>MSRNAHGGPYGDGDSVLADEAEGYMLAHVHHDQARREAEALCARMPWLTSAQAEDLTRHYVRQRIGLTRQMLLDVVERAGQLRQEYEDRYAALRRDLLKRHAACACVVLACAGGVSTLACLLTR</sequence>
<name>A0A917RJ50_9ACTN</name>
<dbReference type="Proteomes" id="UP000637788">
    <property type="component" value="Unassembled WGS sequence"/>
</dbReference>
<keyword evidence="1" id="KW-0472">Membrane</keyword>
<keyword evidence="3" id="KW-1185">Reference proteome</keyword>
<evidence type="ECO:0000313" key="3">
    <source>
        <dbReference type="Proteomes" id="UP000637788"/>
    </source>
</evidence>
<evidence type="ECO:0000256" key="1">
    <source>
        <dbReference type="SAM" id="Phobius"/>
    </source>
</evidence>
<gene>
    <name evidence="2" type="ORF">GCM10010094_83870</name>
</gene>
<organism evidence="2 3">
    <name type="scientific">Streptomyces flaveus</name>
    <dbReference type="NCBI Taxonomy" id="66370"/>
    <lineage>
        <taxon>Bacteria</taxon>
        <taxon>Bacillati</taxon>
        <taxon>Actinomycetota</taxon>
        <taxon>Actinomycetes</taxon>
        <taxon>Kitasatosporales</taxon>
        <taxon>Streptomycetaceae</taxon>
        <taxon>Streptomyces</taxon>
        <taxon>Streptomyces aurantiacus group</taxon>
    </lineage>
</organism>
<dbReference type="AlphaFoldDB" id="A0A917RJ50"/>
<dbReference type="RefSeq" id="WP_189326979.1">
    <property type="nucleotide sequence ID" value="NZ_BMPQ01000039.1"/>
</dbReference>
<keyword evidence="1" id="KW-1133">Transmembrane helix</keyword>
<dbReference type="EMBL" id="BMPQ01000039">
    <property type="protein sequence ID" value="GGL10250.1"/>
    <property type="molecule type" value="Genomic_DNA"/>
</dbReference>
<reference evidence="2" key="2">
    <citation type="submission" date="2020-09" db="EMBL/GenBank/DDBJ databases">
        <authorList>
            <person name="Sun Q."/>
            <person name="Ohkuma M."/>
        </authorList>
    </citation>
    <scope>NUCLEOTIDE SEQUENCE</scope>
    <source>
        <strain evidence="2">JCM 3035</strain>
    </source>
</reference>
<keyword evidence="1" id="KW-0812">Transmembrane</keyword>
<protein>
    <submittedName>
        <fullName evidence="2">Uncharacterized protein</fullName>
    </submittedName>
</protein>
<feature type="transmembrane region" description="Helical" evidence="1">
    <location>
        <begin position="102"/>
        <end position="122"/>
    </location>
</feature>
<proteinExistence type="predicted"/>
<accession>A0A917RJ50</accession>
<reference evidence="2" key="1">
    <citation type="journal article" date="2014" name="Int. J. Syst. Evol. Microbiol.">
        <title>Complete genome sequence of Corynebacterium casei LMG S-19264T (=DSM 44701T), isolated from a smear-ripened cheese.</title>
        <authorList>
            <consortium name="US DOE Joint Genome Institute (JGI-PGF)"/>
            <person name="Walter F."/>
            <person name="Albersmeier A."/>
            <person name="Kalinowski J."/>
            <person name="Ruckert C."/>
        </authorList>
    </citation>
    <scope>NUCLEOTIDE SEQUENCE</scope>
    <source>
        <strain evidence="2">JCM 3035</strain>
    </source>
</reference>
<comment type="caution">
    <text evidence="2">The sequence shown here is derived from an EMBL/GenBank/DDBJ whole genome shotgun (WGS) entry which is preliminary data.</text>
</comment>
<evidence type="ECO:0000313" key="2">
    <source>
        <dbReference type="EMBL" id="GGL10250.1"/>
    </source>
</evidence>